<proteinExistence type="predicted"/>
<keyword evidence="3" id="KW-1185">Reference proteome</keyword>
<dbReference type="AlphaFoldDB" id="A8H3Q8"/>
<dbReference type="KEGG" id="spl:Spea_1872"/>
<dbReference type="SUPFAM" id="SSF52540">
    <property type="entry name" value="P-loop containing nucleoside triphosphate hydrolases"/>
    <property type="match status" value="1"/>
</dbReference>
<dbReference type="InterPro" id="IPR027417">
    <property type="entry name" value="P-loop_NTPase"/>
</dbReference>
<accession>A8H3Q8</accession>
<dbReference type="Proteomes" id="UP000002608">
    <property type="component" value="Chromosome"/>
</dbReference>
<evidence type="ECO:0000313" key="2">
    <source>
        <dbReference type="EMBL" id="ABV87195.1"/>
    </source>
</evidence>
<protein>
    <recommendedName>
        <fullName evidence="1">Endonuclease GajA/Old nuclease/RecF-like AAA domain-containing protein</fullName>
    </recommendedName>
</protein>
<dbReference type="Gene3D" id="3.40.50.300">
    <property type="entry name" value="P-loop containing nucleotide triphosphate hydrolases"/>
    <property type="match status" value="1"/>
</dbReference>
<evidence type="ECO:0000259" key="1">
    <source>
        <dbReference type="Pfam" id="PF13175"/>
    </source>
</evidence>
<dbReference type="InterPro" id="IPR041685">
    <property type="entry name" value="AAA_GajA/Old/RecF-like"/>
</dbReference>
<dbReference type="InterPro" id="IPR051396">
    <property type="entry name" value="Bact_Antivir_Def_Nuclease"/>
</dbReference>
<name>A8H3Q8_SHEPA</name>
<organism evidence="2 3">
    <name type="scientific">Shewanella pealeana (strain ATCC 700345 / ANG-SQ1)</name>
    <dbReference type="NCBI Taxonomy" id="398579"/>
    <lineage>
        <taxon>Bacteria</taxon>
        <taxon>Pseudomonadati</taxon>
        <taxon>Pseudomonadota</taxon>
        <taxon>Gammaproteobacteria</taxon>
        <taxon>Alteromonadales</taxon>
        <taxon>Shewanellaceae</taxon>
        <taxon>Shewanella</taxon>
    </lineage>
</organism>
<reference evidence="2 3" key="1">
    <citation type="submission" date="2007-10" db="EMBL/GenBank/DDBJ databases">
        <title>Complete sequence of Shewanella pealeana ATCC 700345.</title>
        <authorList>
            <consortium name="US DOE Joint Genome Institute"/>
            <person name="Copeland A."/>
            <person name="Lucas S."/>
            <person name="Lapidus A."/>
            <person name="Barry K."/>
            <person name="Glavina del Rio T."/>
            <person name="Dalin E."/>
            <person name="Tice H."/>
            <person name="Pitluck S."/>
            <person name="Chertkov O."/>
            <person name="Brettin T."/>
            <person name="Bruce D."/>
            <person name="Detter J.C."/>
            <person name="Han C."/>
            <person name="Schmutz J."/>
            <person name="Larimer F."/>
            <person name="Land M."/>
            <person name="Hauser L."/>
            <person name="Kyrpides N."/>
            <person name="Kim E."/>
            <person name="Zhao J.-S.Z."/>
            <person name="Manno D."/>
            <person name="Hawari J."/>
            <person name="Richardson P."/>
        </authorList>
    </citation>
    <scope>NUCLEOTIDE SEQUENCE [LARGE SCALE GENOMIC DNA]</scope>
    <source>
        <strain evidence="3">ATCC 700345 / ANG-SQ1</strain>
    </source>
</reference>
<evidence type="ECO:0000313" key="3">
    <source>
        <dbReference type="Proteomes" id="UP000002608"/>
    </source>
</evidence>
<dbReference type="GO" id="GO:0005524">
    <property type="term" value="F:ATP binding"/>
    <property type="evidence" value="ECO:0007669"/>
    <property type="project" value="InterPro"/>
</dbReference>
<dbReference type="eggNOG" id="COG1106">
    <property type="taxonomic scope" value="Bacteria"/>
</dbReference>
<feature type="domain" description="Endonuclease GajA/Old nuclease/RecF-like AAA" evidence="1">
    <location>
        <begin position="192"/>
        <end position="297"/>
    </location>
</feature>
<sequence length="585" mass="66277">MNLIIGPNNSGKSNLAKYFYYLKSIASEELSKGGAISVATELDESQTWSWKKEKIACEILLSSDNAFIDESKASYKVSEHQIALSCCHDVIANTSVLNMKVGGKPIFNDSNLICSDLESEKWVDPTDDIAGFNDNNFYWNHFLNSMVFVDPIRHHSRNSDNSQSYYFDGALIIKELNKLRVDKANPSYWAGYKKQIKDWLTDILSEVVINIDIVENELRLEFQSGLTFSLDELGTGVSQIVMLLSHLWINKDVHLNVFLEEPEANLHPESVVKLVNIFEKELVNHRFFITTHSPSLIDCINDNWAVYRTLKSQNGASSITPNDNIIKHYETLDALGVKASQILQANTVLWVEGPSDRIYLKKLIDIFSDGELQEGKDYSFLYFGGTNLASFTVLDDLDQNLINILSTSRKAYLITDSDCSSQTSRDSETFKTYLSSMLGRVQAANADNTGLDSSVEDYVKVWITEGREIENYICKDLLFGVLTEQGFKRESIGKGEERKELELTITQSSDFIFEKFNSFDKAISDYYQYQDQTLLDESTIKNIALSYANKKVPIAKAIVKKLTKTHCSILDLESQMEHLVAFINK</sequence>
<dbReference type="PANTHER" id="PTHR43581">
    <property type="entry name" value="ATP/GTP PHOSPHATASE"/>
    <property type="match status" value="1"/>
</dbReference>
<dbReference type="EMBL" id="CP000851">
    <property type="protein sequence ID" value="ABV87195.1"/>
    <property type="molecule type" value="Genomic_DNA"/>
</dbReference>
<dbReference type="GO" id="GO:0016887">
    <property type="term" value="F:ATP hydrolysis activity"/>
    <property type="evidence" value="ECO:0007669"/>
    <property type="project" value="InterPro"/>
</dbReference>
<dbReference type="Pfam" id="PF13175">
    <property type="entry name" value="AAA_15"/>
    <property type="match status" value="1"/>
</dbReference>
<dbReference type="HOGENOM" id="CLU_032808_0_0_6"/>
<gene>
    <name evidence="2" type="ordered locus">Spea_1872</name>
</gene>
<dbReference type="STRING" id="398579.Spea_1872"/>
<dbReference type="PANTHER" id="PTHR43581:SF2">
    <property type="entry name" value="EXCINUCLEASE ATPASE SUBUNIT"/>
    <property type="match status" value="1"/>
</dbReference>